<dbReference type="eggNOG" id="COG0189">
    <property type="taxonomic scope" value="Bacteria"/>
</dbReference>
<dbReference type="Gene3D" id="3.30.1490.20">
    <property type="entry name" value="ATP-grasp fold, A domain"/>
    <property type="match status" value="1"/>
</dbReference>
<dbReference type="Pfam" id="PF08443">
    <property type="entry name" value="RimK"/>
    <property type="match status" value="1"/>
</dbReference>
<name>D0GLA1_9FUSO</name>
<dbReference type="InterPro" id="IPR013651">
    <property type="entry name" value="ATP-grasp_RimK-type"/>
</dbReference>
<sequence>MKKYSYEGDEKMAKVYIIHENIDWTQHLIKRLEELSVPYEELNLSEGVIDIQKEPEKGVYYNRMSASSHMRGHRYAPELTEQVLTWLENKGAVVINGTSAINLEVSKLKQYILLQKFGIKTPESLGAVGKEQILSAGKKLNKYPFIIKHNRAGKGLGVRLIRSYEELKNYVEGGQFEDSVDGISLIQEYVKPADGHIVRAEFIGGKYFYAVKVDSRDGFELCPADSCQIDDKFCPVGESSSKENKFKIIDRLPEEQILKYEQFLEEHNINVAAIEFIVNEDNEVYVYDINTNTNYNADAEKIAGKYAMLELAEYLKNELEKL</sequence>
<protein>
    <submittedName>
        <fullName evidence="3">RimK-like ATP-grasp domain protein</fullName>
    </submittedName>
</protein>
<dbReference type="InterPro" id="IPR011761">
    <property type="entry name" value="ATP-grasp"/>
</dbReference>
<keyword evidence="4" id="KW-1185">Reference proteome</keyword>
<dbReference type="Proteomes" id="UP000004226">
    <property type="component" value="Unassembled WGS sequence"/>
</dbReference>
<dbReference type="GO" id="GO:0009432">
    <property type="term" value="P:SOS response"/>
    <property type="evidence" value="ECO:0007669"/>
    <property type="project" value="TreeGrafter"/>
</dbReference>
<feature type="domain" description="ATP-grasp" evidence="2">
    <location>
        <begin position="111"/>
        <end position="320"/>
    </location>
</feature>
<dbReference type="GO" id="GO:0005737">
    <property type="term" value="C:cytoplasm"/>
    <property type="evidence" value="ECO:0007669"/>
    <property type="project" value="TreeGrafter"/>
</dbReference>
<dbReference type="GO" id="GO:0018169">
    <property type="term" value="F:ribosomal S6-glutamic acid ligase activity"/>
    <property type="evidence" value="ECO:0007669"/>
    <property type="project" value="TreeGrafter"/>
</dbReference>
<dbReference type="SUPFAM" id="SSF56059">
    <property type="entry name" value="Glutathione synthetase ATP-binding domain-like"/>
    <property type="match status" value="1"/>
</dbReference>
<comment type="caution">
    <text evidence="3">The sequence shown here is derived from an EMBL/GenBank/DDBJ whole genome shotgun (WGS) entry which is preliminary data.</text>
</comment>
<dbReference type="Gene3D" id="3.40.50.20">
    <property type="match status" value="1"/>
</dbReference>
<dbReference type="PANTHER" id="PTHR21621:SF0">
    <property type="entry name" value="BETA-CITRYLGLUTAMATE SYNTHASE B-RELATED"/>
    <property type="match status" value="1"/>
</dbReference>
<keyword evidence="1" id="KW-0547">Nucleotide-binding</keyword>
<keyword evidence="1" id="KW-0067">ATP-binding</keyword>
<dbReference type="GO" id="GO:0046872">
    <property type="term" value="F:metal ion binding"/>
    <property type="evidence" value="ECO:0007669"/>
    <property type="project" value="InterPro"/>
</dbReference>
<gene>
    <name evidence="3" type="ORF">HMPREF0554_0944</name>
</gene>
<proteinExistence type="predicted"/>
<dbReference type="RefSeq" id="WP_006807255.1">
    <property type="nucleotide sequence ID" value="NZ_ADAD01000105.1"/>
</dbReference>
<organism evidence="3 4">
    <name type="scientific">Pseudoleptotrichia goodfellowii F0264</name>
    <dbReference type="NCBI Taxonomy" id="596323"/>
    <lineage>
        <taxon>Bacteria</taxon>
        <taxon>Fusobacteriati</taxon>
        <taxon>Fusobacteriota</taxon>
        <taxon>Fusobacteriia</taxon>
        <taxon>Fusobacteriales</taxon>
        <taxon>Leptotrichiaceae</taxon>
        <taxon>Pseudoleptotrichia</taxon>
    </lineage>
</organism>
<reference evidence="3 4" key="1">
    <citation type="submission" date="2009-10" db="EMBL/GenBank/DDBJ databases">
        <authorList>
            <person name="Harkins D.M."/>
            <person name="Madupu R."/>
            <person name="Durkin A.S."/>
            <person name="Torralba M."/>
            <person name="Methe B."/>
            <person name="Sutton G.G."/>
            <person name="Strausberg R.L."/>
            <person name="Nelson K.E."/>
        </authorList>
    </citation>
    <scope>NUCLEOTIDE SEQUENCE [LARGE SCALE GENOMIC DNA]</scope>
    <source>
        <strain evidence="3 4">F0264</strain>
    </source>
</reference>
<evidence type="ECO:0000313" key="4">
    <source>
        <dbReference type="Proteomes" id="UP000004226"/>
    </source>
</evidence>
<evidence type="ECO:0000313" key="3">
    <source>
        <dbReference type="EMBL" id="EEY35137.1"/>
    </source>
</evidence>
<dbReference type="PANTHER" id="PTHR21621">
    <property type="entry name" value="RIBOSOMAL PROTEIN S6 MODIFICATION PROTEIN"/>
    <property type="match status" value="1"/>
</dbReference>
<dbReference type="InterPro" id="IPR013815">
    <property type="entry name" value="ATP_grasp_subdomain_1"/>
</dbReference>
<evidence type="ECO:0000259" key="2">
    <source>
        <dbReference type="PROSITE" id="PS50975"/>
    </source>
</evidence>
<dbReference type="EMBL" id="ADAD01000105">
    <property type="protein sequence ID" value="EEY35137.1"/>
    <property type="molecule type" value="Genomic_DNA"/>
</dbReference>
<dbReference type="PROSITE" id="PS50975">
    <property type="entry name" value="ATP_GRASP"/>
    <property type="match status" value="1"/>
</dbReference>
<dbReference type="GO" id="GO:0005524">
    <property type="term" value="F:ATP binding"/>
    <property type="evidence" value="ECO:0007669"/>
    <property type="project" value="UniProtKB-UniRule"/>
</dbReference>
<evidence type="ECO:0000256" key="1">
    <source>
        <dbReference type="PROSITE-ProRule" id="PRU00409"/>
    </source>
</evidence>
<accession>D0GLA1</accession>
<dbReference type="AlphaFoldDB" id="D0GLA1"/>